<dbReference type="EMBL" id="MU003792">
    <property type="protein sequence ID" value="KAF2721187.1"/>
    <property type="molecule type" value="Genomic_DNA"/>
</dbReference>
<comment type="caution">
    <text evidence="1">The sequence shown here is derived from an EMBL/GenBank/DDBJ whole genome shotgun (WGS) entry which is preliminary data.</text>
</comment>
<gene>
    <name evidence="1" type="ORF">K431DRAFT_320483</name>
</gene>
<dbReference type="AlphaFoldDB" id="A0A9P4Q5Y4"/>
<evidence type="ECO:0000313" key="1">
    <source>
        <dbReference type="EMBL" id="KAF2721187.1"/>
    </source>
</evidence>
<accession>A0A9P4Q5Y4</accession>
<organism evidence="1 2">
    <name type="scientific">Polychaeton citri CBS 116435</name>
    <dbReference type="NCBI Taxonomy" id="1314669"/>
    <lineage>
        <taxon>Eukaryota</taxon>
        <taxon>Fungi</taxon>
        <taxon>Dikarya</taxon>
        <taxon>Ascomycota</taxon>
        <taxon>Pezizomycotina</taxon>
        <taxon>Dothideomycetes</taxon>
        <taxon>Dothideomycetidae</taxon>
        <taxon>Capnodiales</taxon>
        <taxon>Capnodiaceae</taxon>
        <taxon>Polychaeton</taxon>
    </lineage>
</organism>
<reference evidence="1" key="1">
    <citation type="journal article" date="2020" name="Stud. Mycol.">
        <title>101 Dothideomycetes genomes: a test case for predicting lifestyles and emergence of pathogens.</title>
        <authorList>
            <person name="Haridas S."/>
            <person name="Albert R."/>
            <person name="Binder M."/>
            <person name="Bloem J."/>
            <person name="Labutti K."/>
            <person name="Salamov A."/>
            <person name="Andreopoulos B."/>
            <person name="Baker S."/>
            <person name="Barry K."/>
            <person name="Bills G."/>
            <person name="Bluhm B."/>
            <person name="Cannon C."/>
            <person name="Castanera R."/>
            <person name="Culley D."/>
            <person name="Daum C."/>
            <person name="Ezra D."/>
            <person name="Gonzalez J."/>
            <person name="Henrissat B."/>
            <person name="Kuo A."/>
            <person name="Liang C."/>
            <person name="Lipzen A."/>
            <person name="Lutzoni F."/>
            <person name="Magnuson J."/>
            <person name="Mondo S."/>
            <person name="Nolan M."/>
            <person name="Ohm R."/>
            <person name="Pangilinan J."/>
            <person name="Park H.-J."/>
            <person name="Ramirez L."/>
            <person name="Alfaro M."/>
            <person name="Sun H."/>
            <person name="Tritt A."/>
            <person name="Yoshinaga Y."/>
            <person name="Zwiers L.-H."/>
            <person name="Turgeon B."/>
            <person name="Goodwin S."/>
            <person name="Spatafora J."/>
            <person name="Crous P."/>
            <person name="Grigoriev I."/>
        </authorList>
    </citation>
    <scope>NUCLEOTIDE SEQUENCE</scope>
    <source>
        <strain evidence="1">CBS 116435</strain>
    </source>
</reference>
<sequence length="205" mass="23112">MDETGVLLSVLGSIKALVNSKEVRAVRPSCVQRTLITAVECILANARAKDKPRLLISDGFGTHESLEVERLYRGGANTISKQHFTLLYSKARQVAFTARNIRASWSKAGLFPFSPDRVLKDMEQLASKLYLQKMANAVEKLFADRALLFDENKLLFEQNNKKSIRDSTRGTVVGRAKVMSYNDLVEAQRKRSEKEARKTQHKQPS</sequence>
<dbReference type="OrthoDB" id="3944583at2759"/>
<keyword evidence="2" id="KW-1185">Reference proteome</keyword>
<name>A0A9P4Q5Y4_9PEZI</name>
<evidence type="ECO:0008006" key="3">
    <source>
        <dbReference type="Google" id="ProtNLM"/>
    </source>
</evidence>
<evidence type="ECO:0000313" key="2">
    <source>
        <dbReference type="Proteomes" id="UP000799441"/>
    </source>
</evidence>
<dbReference type="Proteomes" id="UP000799441">
    <property type="component" value="Unassembled WGS sequence"/>
</dbReference>
<protein>
    <recommendedName>
        <fullName evidence="3">DDE-1 domain-containing protein</fullName>
    </recommendedName>
</protein>
<proteinExistence type="predicted"/>